<proteinExistence type="predicted"/>
<keyword evidence="4" id="KW-1185">Reference proteome</keyword>
<evidence type="ECO:0000259" key="2">
    <source>
        <dbReference type="PROSITE" id="PS51898"/>
    </source>
</evidence>
<organism evidence="3 4">
    <name type="scientific">Cryobacterium flavum</name>
    <dbReference type="NCBI Taxonomy" id="1424659"/>
    <lineage>
        <taxon>Bacteria</taxon>
        <taxon>Bacillati</taxon>
        <taxon>Actinomycetota</taxon>
        <taxon>Actinomycetes</taxon>
        <taxon>Micrococcales</taxon>
        <taxon>Microbacteriaceae</taxon>
        <taxon>Cryobacterium</taxon>
    </lineage>
</organism>
<dbReference type="PROSITE" id="PS51898">
    <property type="entry name" value="TYR_RECOMBINASE"/>
    <property type="match status" value="1"/>
</dbReference>
<dbReference type="EMBL" id="SOFD01000018">
    <property type="protein sequence ID" value="TFB78255.1"/>
    <property type="molecule type" value="Genomic_DNA"/>
</dbReference>
<dbReference type="Proteomes" id="UP000298252">
    <property type="component" value="Unassembled WGS sequence"/>
</dbReference>
<dbReference type="InterPro" id="IPR002104">
    <property type="entry name" value="Integrase_catalytic"/>
</dbReference>
<dbReference type="PANTHER" id="PTHR30349:SF64">
    <property type="entry name" value="PROPHAGE INTEGRASE INTD-RELATED"/>
    <property type="match status" value="1"/>
</dbReference>
<evidence type="ECO:0000313" key="4">
    <source>
        <dbReference type="Proteomes" id="UP000298252"/>
    </source>
</evidence>
<dbReference type="InterPro" id="IPR011010">
    <property type="entry name" value="DNA_brk_join_enz"/>
</dbReference>
<feature type="domain" description="Tyr recombinase" evidence="2">
    <location>
        <begin position="105"/>
        <end position="304"/>
    </location>
</feature>
<evidence type="ECO:0000313" key="3">
    <source>
        <dbReference type="EMBL" id="TFB78255.1"/>
    </source>
</evidence>
<accession>A0ABY2I3X5</accession>
<dbReference type="InterPro" id="IPR050090">
    <property type="entry name" value="Tyrosine_recombinase_XerCD"/>
</dbReference>
<dbReference type="InterPro" id="IPR013762">
    <property type="entry name" value="Integrase-like_cat_sf"/>
</dbReference>
<sequence>MSGHGFTSVFAADLEGYLAFKSSMGCYGASRIWYLKQFDRYCADHSLANLDRATIEGWVTALQSSRPGPYRSWMSYIRDFGRWAHINGDDNAYVLSDHWKASFVRSQPYLLADTEIRLFFQAAARIEGSSPWTWQAVAFFALMHSCGLRTGEVRHLTPHDVHLDDGVIEVLASKGHRDRRLPLTGELVELLAGCDARTRGVIAGDRAPFFVMPTGKPVTPVAVGIIFNRIWDKAALTRTLEGKRPRPYDFRHHFAYANLQRWMADGTDVNAMLPYLARYMGHASLDSTYYYVHTSPDFMNSYAAITRDSDRLLPEVGF</sequence>
<dbReference type="Pfam" id="PF00589">
    <property type="entry name" value="Phage_integrase"/>
    <property type="match status" value="1"/>
</dbReference>
<evidence type="ECO:0000256" key="1">
    <source>
        <dbReference type="ARBA" id="ARBA00023172"/>
    </source>
</evidence>
<dbReference type="PANTHER" id="PTHR30349">
    <property type="entry name" value="PHAGE INTEGRASE-RELATED"/>
    <property type="match status" value="1"/>
</dbReference>
<keyword evidence="1" id="KW-0233">DNA recombination</keyword>
<protein>
    <submittedName>
        <fullName evidence="3">Integrase</fullName>
    </submittedName>
</protein>
<dbReference type="RefSeq" id="WP_104129675.1">
    <property type="nucleotide sequence ID" value="NZ_SOFD01000018.1"/>
</dbReference>
<dbReference type="SUPFAM" id="SSF56349">
    <property type="entry name" value="DNA breaking-rejoining enzymes"/>
    <property type="match status" value="1"/>
</dbReference>
<gene>
    <name evidence="3" type="ORF">E3O21_06495</name>
</gene>
<comment type="caution">
    <text evidence="3">The sequence shown here is derived from an EMBL/GenBank/DDBJ whole genome shotgun (WGS) entry which is preliminary data.</text>
</comment>
<name>A0ABY2I3X5_9MICO</name>
<dbReference type="Gene3D" id="1.10.443.10">
    <property type="entry name" value="Intergrase catalytic core"/>
    <property type="match status" value="1"/>
</dbReference>
<reference evidence="3 4" key="1">
    <citation type="submission" date="2019-03" db="EMBL/GenBank/DDBJ databases">
        <title>Genomics of glacier-inhabiting Cryobacterium strains.</title>
        <authorList>
            <person name="Liu Q."/>
            <person name="Xin Y.-H."/>
        </authorList>
    </citation>
    <scope>NUCLEOTIDE SEQUENCE [LARGE SCALE GENOMIC DNA]</scope>
    <source>
        <strain evidence="3 4">Hh8</strain>
    </source>
</reference>